<reference evidence="4" key="1">
    <citation type="submission" date="2017-04" db="EMBL/GenBank/DDBJ databases">
        <authorList>
            <person name="Varghese N."/>
            <person name="Submissions S."/>
        </authorList>
    </citation>
    <scope>NUCLEOTIDE SEQUENCE [LARGE SCALE GENOMIC DNA]</scope>
    <source>
        <strain evidence="4">Ballard 720</strain>
    </source>
</reference>
<keyword evidence="4" id="KW-1185">Reference proteome</keyword>
<dbReference type="Gene3D" id="1.20.1270.180">
    <property type="match status" value="1"/>
</dbReference>
<evidence type="ECO:0000313" key="3">
    <source>
        <dbReference type="EMBL" id="SMF25305.1"/>
    </source>
</evidence>
<protein>
    <recommendedName>
        <fullName evidence="2">Lysozyme inhibitor LprI-like N-terminal domain-containing protein</fullName>
    </recommendedName>
</protein>
<feature type="chain" id="PRO_5012733491" description="Lysozyme inhibitor LprI-like N-terminal domain-containing protein" evidence="1">
    <location>
        <begin position="27"/>
        <end position="152"/>
    </location>
</feature>
<dbReference type="AlphaFoldDB" id="A0A1X7E0R2"/>
<feature type="domain" description="Lysozyme inhibitor LprI-like N-terminal" evidence="2">
    <location>
        <begin position="44"/>
        <end position="142"/>
    </location>
</feature>
<gene>
    <name evidence="3" type="ORF">SAMN06295900_104331</name>
</gene>
<feature type="signal peptide" evidence="1">
    <location>
        <begin position="1"/>
        <end position="26"/>
    </location>
</feature>
<dbReference type="EMBL" id="FXAH01000004">
    <property type="protein sequence ID" value="SMF25305.1"/>
    <property type="molecule type" value="Genomic_DNA"/>
</dbReference>
<dbReference type="RefSeq" id="WP_085227105.1">
    <property type="nucleotide sequence ID" value="NZ_BSQD01000005.1"/>
</dbReference>
<organism evidence="3 4">
    <name type="scientific">Trinickia caryophylli</name>
    <name type="common">Paraburkholderia caryophylli</name>
    <dbReference type="NCBI Taxonomy" id="28094"/>
    <lineage>
        <taxon>Bacteria</taxon>
        <taxon>Pseudomonadati</taxon>
        <taxon>Pseudomonadota</taxon>
        <taxon>Betaproteobacteria</taxon>
        <taxon>Burkholderiales</taxon>
        <taxon>Burkholderiaceae</taxon>
        <taxon>Trinickia</taxon>
    </lineage>
</organism>
<keyword evidence="1" id="KW-0732">Signal</keyword>
<dbReference type="GeneID" id="95551563"/>
<dbReference type="Proteomes" id="UP000192911">
    <property type="component" value="Unassembled WGS sequence"/>
</dbReference>
<evidence type="ECO:0000256" key="1">
    <source>
        <dbReference type="SAM" id="SignalP"/>
    </source>
</evidence>
<sequence length="152" mass="16522">MRAMKWTALCAMAMALGVTLAPGATAADSPALQDEHAIREACSGESEAGMRECLAKRAADSDKKLKQAEQKALDAVSKWDEDGKYIRLARNELQSSGKAFTQYRKAQCDFAASLGGGAIGNALDMRRFACEAELNERRAEQLRAAVQDLPRR</sequence>
<accession>A0A1X7E0R2</accession>
<dbReference type="InterPro" id="IPR009739">
    <property type="entry name" value="LprI-like_N"/>
</dbReference>
<name>A0A1X7E0R2_TRICW</name>
<dbReference type="Pfam" id="PF07007">
    <property type="entry name" value="LprI"/>
    <property type="match status" value="1"/>
</dbReference>
<proteinExistence type="predicted"/>
<evidence type="ECO:0000313" key="4">
    <source>
        <dbReference type="Proteomes" id="UP000192911"/>
    </source>
</evidence>
<evidence type="ECO:0000259" key="2">
    <source>
        <dbReference type="Pfam" id="PF07007"/>
    </source>
</evidence>